<keyword evidence="4" id="KW-0548">Nucleotidyltransferase</keyword>
<organism evidence="11 12">
    <name type="scientific">Porites lobata</name>
    <dbReference type="NCBI Taxonomy" id="104759"/>
    <lineage>
        <taxon>Eukaryota</taxon>
        <taxon>Metazoa</taxon>
        <taxon>Cnidaria</taxon>
        <taxon>Anthozoa</taxon>
        <taxon>Hexacorallia</taxon>
        <taxon>Scleractinia</taxon>
        <taxon>Fungiina</taxon>
        <taxon>Poritidae</taxon>
        <taxon>Porites</taxon>
    </lineage>
</organism>
<evidence type="ECO:0000256" key="8">
    <source>
        <dbReference type="ARBA" id="ARBA00022842"/>
    </source>
</evidence>
<proteinExistence type="inferred from homology"/>
<keyword evidence="7" id="KW-0067">ATP-binding</keyword>
<evidence type="ECO:0000259" key="10">
    <source>
        <dbReference type="Pfam" id="PF20266"/>
    </source>
</evidence>
<protein>
    <submittedName>
        <fullName evidence="11">Uncharacterized protein</fullName>
    </submittedName>
</protein>
<dbReference type="SMART" id="SM01265">
    <property type="entry name" value="Mab-21"/>
    <property type="match status" value="2"/>
</dbReference>
<dbReference type="Proteomes" id="UP001159405">
    <property type="component" value="Unassembled WGS sequence"/>
</dbReference>
<evidence type="ECO:0000256" key="3">
    <source>
        <dbReference type="ARBA" id="ARBA00022679"/>
    </source>
</evidence>
<keyword evidence="12" id="KW-1185">Reference proteome</keyword>
<evidence type="ECO:0000256" key="2">
    <source>
        <dbReference type="ARBA" id="ARBA00008307"/>
    </source>
</evidence>
<evidence type="ECO:0000256" key="7">
    <source>
        <dbReference type="ARBA" id="ARBA00022840"/>
    </source>
</evidence>
<dbReference type="EMBL" id="CALNXK010000146">
    <property type="protein sequence ID" value="CAH3168641.1"/>
    <property type="molecule type" value="Genomic_DNA"/>
</dbReference>
<keyword evidence="3" id="KW-0808">Transferase</keyword>
<dbReference type="Pfam" id="PF03281">
    <property type="entry name" value="Mab-21"/>
    <property type="match status" value="2"/>
</dbReference>
<evidence type="ECO:0000313" key="12">
    <source>
        <dbReference type="Proteomes" id="UP001159405"/>
    </source>
</evidence>
<evidence type="ECO:0000259" key="9">
    <source>
        <dbReference type="Pfam" id="PF03281"/>
    </source>
</evidence>
<feature type="non-terminal residue" evidence="11">
    <location>
        <position position="783"/>
    </location>
</feature>
<accession>A0ABN8QR99</accession>
<feature type="non-terminal residue" evidence="11">
    <location>
        <position position="1"/>
    </location>
</feature>
<feature type="domain" description="Mab-21-like nucleotidyltransferase" evidence="9">
    <location>
        <begin position="458"/>
        <end position="653"/>
    </location>
</feature>
<comment type="caution">
    <text evidence="11">The sequence shown here is derived from an EMBL/GenBank/DDBJ whole genome shotgun (WGS) entry which is preliminary data.</text>
</comment>
<dbReference type="Gene3D" id="3.30.460.90">
    <property type="match status" value="2"/>
</dbReference>
<comment type="similarity">
    <text evidence="2">Belongs to the mab-21 family.</text>
</comment>
<name>A0ABN8QR99_9CNID</name>
<evidence type="ECO:0000256" key="1">
    <source>
        <dbReference type="ARBA" id="ARBA00001946"/>
    </source>
</evidence>
<keyword evidence="8" id="KW-0460">Magnesium</keyword>
<evidence type="ECO:0000313" key="11">
    <source>
        <dbReference type="EMBL" id="CAH3168641.1"/>
    </source>
</evidence>
<sequence>IRNTRLRNLYEEAEFDREHGEVKEIEETVRNLVQEIAENIAEKDPLFRTTVLQSGSFYEDLKVEGPNEFDFMLCLEELSKIGVCEVKEIPFRSVPDPGYVHVHVPDPIHEKRWKKYISNSKKLKPKALLEKFEILVREALTEKLKDFHPKLAQQSFTTELRKIPVTLKLVWNGTKYRYYEILIDLVLCIKVEGWPKHSDLQTRCNRSHPGFEVVNEVTKKGYHLIASCIGESGAPRPCWRLSFSKAEGVLLKHVCGNSTLMHKATVKILKVVRKKNESTLVLEEEEEDALDSILSGAPEISYLIKWGFHSYVIKTMFLHEWFEQPKDWYWTQDRLVDRINSILKRIRDSIRGKDIRSFWLPDYKLFNFRARRRTRTNKAENTVSSLIKHLISSNLQEQRRNFGDDELQRLYKKAEFNREHKEVKKIEKRIRGLVDEISAYIGREDPLFKNFVIPSGSFYEDLKVEGPDEFDFMICLEQLSSPGVCVTKDIPMRPVPDPGYVDVQLSNEDYRNRWQRYISRRGNLKPDVLLRRFKQLVEKAIANQERSSRDELDEYVNIQLRKIPITIKVRWHGKKYSNYEVAVDLTLCIKMSGWPDASDIKERVSRGHPGYEAFREAVAEGYHLVASTIGESGKPRPCWRLSFSIPERVILKHICKNPNLIHKVTLKVLKVLRKENEDFLCLFESPGDELASFHITWVFHSYVLKTMLLREWTDFPEDSYWTKNQLGKRVKSILERIRSSVVRKDIQSFWVPGYKLFNFRARKPTNTKHCVDNLGILLDKLDL</sequence>
<dbReference type="PANTHER" id="PTHR10656">
    <property type="entry name" value="CELL FATE DETERMINING PROTEIN MAB21-RELATED"/>
    <property type="match status" value="1"/>
</dbReference>
<evidence type="ECO:0000256" key="5">
    <source>
        <dbReference type="ARBA" id="ARBA00022723"/>
    </source>
</evidence>
<dbReference type="Gene3D" id="1.10.1410.40">
    <property type="match status" value="2"/>
</dbReference>
<dbReference type="Pfam" id="PF20266">
    <property type="entry name" value="Mab-21_C"/>
    <property type="match status" value="2"/>
</dbReference>
<keyword evidence="6" id="KW-0547">Nucleotide-binding</keyword>
<keyword evidence="5" id="KW-0479">Metal-binding</keyword>
<dbReference type="InterPro" id="IPR046903">
    <property type="entry name" value="Mab-21-like_nuc_Trfase"/>
</dbReference>
<dbReference type="PANTHER" id="PTHR10656:SF42">
    <property type="entry name" value="CYCLIC GMP-AMP SYNTHASE-LIKE PROTEIN-RELATED"/>
    <property type="match status" value="1"/>
</dbReference>
<dbReference type="InterPro" id="IPR046906">
    <property type="entry name" value="Mab-21_HhH/H2TH-like"/>
</dbReference>
<evidence type="ECO:0000256" key="4">
    <source>
        <dbReference type="ARBA" id="ARBA00022695"/>
    </source>
</evidence>
<feature type="domain" description="Mab-21-like HhH/H2TH-like" evidence="10">
    <location>
        <begin position="697"/>
        <end position="760"/>
    </location>
</feature>
<feature type="domain" description="Mab-21-like HhH/H2TH-like" evidence="10">
    <location>
        <begin position="308"/>
        <end position="370"/>
    </location>
</feature>
<reference evidence="11 12" key="1">
    <citation type="submission" date="2022-05" db="EMBL/GenBank/DDBJ databases">
        <authorList>
            <consortium name="Genoscope - CEA"/>
            <person name="William W."/>
        </authorList>
    </citation>
    <scope>NUCLEOTIDE SEQUENCE [LARGE SCALE GENOMIC DNA]</scope>
</reference>
<evidence type="ECO:0000256" key="6">
    <source>
        <dbReference type="ARBA" id="ARBA00022741"/>
    </source>
</evidence>
<comment type="cofactor">
    <cofactor evidence="1">
        <name>Mg(2+)</name>
        <dbReference type="ChEBI" id="CHEBI:18420"/>
    </cofactor>
</comment>
<feature type="domain" description="Mab-21-like nucleotidyltransferase" evidence="9">
    <location>
        <begin position="57"/>
        <end position="253"/>
    </location>
</feature>
<dbReference type="InterPro" id="IPR024810">
    <property type="entry name" value="MAB21L/cGLR"/>
</dbReference>
<gene>
    <name evidence="11" type="ORF">PLOB_00009334</name>
</gene>